<feature type="binding site" evidence="5">
    <location>
        <position position="316"/>
    </location>
    <ligand>
        <name>S-adenosyl-L-methionine</name>
        <dbReference type="ChEBI" id="CHEBI:59789"/>
    </ligand>
</feature>
<dbReference type="GO" id="GO:0070475">
    <property type="term" value="P:rRNA base methylation"/>
    <property type="evidence" value="ECO:0007669"/>
    <property type="project" value="TreeGrafter"/>
</dbReference>
<evidence type="ECO:0000256" key="4">
    <source>
        <dbReference type="ARBA" id="ARBA00022884"/>
    </source>
</evidence>
<feature type="binding site" evidence="5">
    <location>
        <position position="268"/>
    </location>
    <ligand>
        <name>S-adenosyl-L-methionine</name>
        <dbReference type="ChEBI" id="CHEBI:59789"/>
    </ligand>
</feature>
<dbReference type="GO" id="GO:0003723">
    <property type="term" value="F:RNA binding"/>
    <property type="evidence" value="ECO:0007669"/>
    <property type="project" value="UniProtKB-UniRule"/>
</dbReference>
<dbReference type="InterPro" id="IPR049561">
    <property type="entry name" value="NSUN5_7_fdxn-like"/>
</dbReference>
<evidence type="ECO:0000256" key="5">
    <source>
        <dbReference type="PROSITE-ProRule" id="PRU01023"/>
    </source>
</evidence>
<dbReference type="Pfam" id="PF21148">
    <property type="entry name" value="NSUN5_fdxn-like"/>
    <property type="match status" value="1"/>
</dbReference>
<reference evidence="8" key="1">
    <citation type="submission" date="2024-02" db="UniProtKB">
        <authorList>
            <consortium name="WormBaseParasite"/>
        </authorList>
    </citation>
    <scope>IDENTIFICATION</scope>
</reference>
<dbReference type="Gene3D" id="3.30.70.1170">
    <property type="entry name" value="Sun protein, domain 3"/>
    <property type="match status" value="1"/>
</dbReference>
<evidence type="ECO:0000313" key="8">
    <source>
        <dbReference type="WBParaSite" id="MBELARI_LOCUS6220"/>
    </source>
</evidence>
<dbReference type="GO" id="GO:0008173">
    <property type="term" value="F:RNA methyltransferase activity"/>
    <property type="evidence" value="ECO:0007669"/>
    <property type="project" value="InterPro"/>
</dbReference>
<accession>A0AAF3FKG0</accession>
<dbReference type="InterPro" id="IPR029063">
    <property type="entry name" value="SAM-dependent_MTases_sf"/>
</dbReference>
<protein>
    <submittedName>
        <fullName evidence="8">SAM-dependent MTase RsmB/NOP-type domain-containing protein</fullName>
    </submittedName>
</protein>
<dbReference type="Pfam" id="PF21153">
    <property type="entry name" value="NSUN5_N"/>
    <property type="match status" value="1"/>
</dbReference>
<dbReference type="InterPro" id="IPR048889">
    <property type="entry name" value="NSUN5_RCM1_N"/>
</dbReference>
<keyword evidence="2 5" id="KW-0808">Transferase</keyword>
<feature type="active site" description="Nucleophile" evidence="5">
    <location>
        <position position="369"/>
    </location>
</feature>
<name>A0AAF3FKG0_9BILA</name>
<dbReference type="Gene3D" id="3.40.50.150">
    <property type="entry name" value="Vaccinia Virus protein VP39"/>
    <property type="match status" value="1"/>
</dbReference>
<comment type="similarity">
    <text evidence="5">Belongs to the class I-like SAM-binding methyltransferase superfamily. RsmB/NOP family.</text>
</comment>
<organism evidence="7 8">
    <name type="scientific">Mesorhabditis belari</name>
    <dbReference type="NCBI Taxonomy" id="2138241"/>
    <lineage>
        <taxon>Eukaryota</taxon>
        <taxon>Metazoa</taxon>
        <taxon>Ecdysozoa</taxon>
        <taxon>Nematoda</taxon>
        <taxon>Chromadorea</taxon>
        <taxon>Rhabditida</taxon>
        <taxon>Rhabditina</taxon>
        <taxon>Rhabditomorpha</taxon>
        <taxon>Rhabditoidea</taxon>
        <taxon>Rhabditidae</taxon>
        <taxon>Mesorhabditinae</taxon>
        <taxon>Mesorhabditis</taxon>
    </lineage>
</organism>
<evidence type="ECO:0000313" key="7">
    <source>
        <dbReference type="Proteomes" id="UP000887575"/>
    </source>
</evidence>
<dbReference type="WBParaSite" id="MBELARI_LOCUS6220">
    <property type="protein sequence ID" value="MBELARI_LOCUS6220"/>
    <property type="gene ID" value="MBELARI_LOCUS6220"/>
</dbReference>
<dbReference type="Pfam" id="PF01189">
    <property type="entry name" value="Methyltr_RsmB-F"/>
    <property type="match status" value="1"/>
</dbReference>
<dbReference type="PROSITE" id="PS51686">
    <property type="entry name" value="SAM_MT_RSMB_NOP"/>
    <property type="match status" value="1"/>
</dbReference>
<dbReference type="PANTHER" id="PTHR22807">
    <property type="entry name" value="NOP2 YEAST -RELATED NOL1/NOP2/FMU SUN DOMAIN-CONTAINING"/>
    <property type="match status" value="1"/>
</dbReference>
<proteinExistence type="inferred from homology"/>
<dbReference type="InterPro" id="IPR049560">
    <property type="entry name" value="MeTrfase_RsmB-F_NOP2_cat"/>
</dbReference>
<keyword evidence="1 5" id="KW-0489">Methyltransferase</keyword>
<feature type="binding site" evidence="5">
    <location>
        <begin position="244"/>
        <end position="250"/>
    </location>
    <ligand>
        <name>S-adenosyl-L-methionine</name>
        <dbReference type="ChEBI" id="CHEBI:59789"/>
    </ligand>
</feature>
<dbReference type="InterPro" id="IPR001678">
    <property type="entry name" value="MeTrfase_RsmB-F_NOP2_dom"/>
</dbReference>
<keyword evidence="4 5" id="KW-0694">RNA-binding</keyword>
<keyword evidence="3 5" id="KW-0949">S-adenosyl-L-methionine</keyword>
<feature type="domain" description="SAM-dependent MTase RsmB/NOP-type" evidence="6">
    <location>
        <begin position="133"/>
        <end position="436"/>
    </location>
</feature>
<evidence type="ECO:0000259" key="6">
    <source>
        <dbReference type="PROSITE" id="PS51686"/>
    </source>
</evidence>
<dbReference type="PANTHER" id="PTHR22807:SF4">
    <property type="entry name" value="28S RRNA (CYTOSINE-C(5))-METHYLTRANSFERASE"/>
    <property type="match status" value="1"/>
</dbReference>
<feature type="binding site" evidence="5">
    <location>
        <position position="296"/>
    </location>
    <ligand>
        <name>S-adenosyl-L-methionine</name>
        <dbReference type="ChEBI" id="CHEBI:59789"/>
    </ligand>
</feature>
<evidence type="ECO:0000256" key="3">
    <source>
        <dbReference type="ARBA" id="ARBA00022691"/>
    </source>
</evidence>
<dbReference type="PRINTS" id="PR02008">
    <property type="entry name" value="RCMTFAMILY"/>
</dbReference>
<sequence>MPLDELYFAVADVVERVKTKKKSLRSAVYEHQFQDKKKLLRLSCETVKYAQLFDGLLENSNLSTRLLDERAYEGSLPLIHVLLYEFLIGNGLNQATQRLKRPIHSLNMEIRQQEKALSAQGRGLEQLRNGFEEEKEKEIEIPRYARINGLKWTRDEAIETLREEKWQIIDGSDTIPFSQQITQLRDDQVLFDPHIPELLIFANSANLHAYWMIEQRYLIFQDKASCLPAFLISPPSGSHCVDTCAAPGNKTSHLAAYVGNEGCVWAFDRDPTRANTMKRLVKQSGAGDIVSVECGDFLRIDPSEERWKTVEFAVVDPPCSGSGMVKRMDEWTGSSAQADRLGKLANLQAMLLKHALKLPSLKRLAYSTCSIHEEENEQVVREVLKECSTDWRLAENLLPMWALRGKESYEFGKHCLRADPKITFTNGFFVVVFERIEEKKKKKKAKKRKIDDEC</sequence>
<dbReference type="AlphaFoldDB" id="A0AAF3FKG0"/>
<evidence type="ECO:0000256" key="1">
    <source>
        <dbReference type="ARBA" id="ARBA00022603"/>
    </source>
</evidence>
<dbReference type="Proteomes" id="UP000887575">
    <property type="component" value="Unassembled WGS sequence"/>
</dbReference>
<evidence type="ECO:0000256" key="2">
    <source>
        <dbReference type="ARBA" id="ARBA00022679"/>
    </source>
</evidence>
<dbReference type="SUPFAM" id="SSF53335">
    <property type="entry name" value="S-adenosyl-L-methionine-dependent methyltransferases"/>
    <property type="match status" value="1"/>
</dbReference>
<keyword evidence="7" id="KW-1185">Reference proteome</keyword>
<dbReference type="GO" id="GO:0005730">
    <property type="term" value="C:nucleolus"/>
    <property type="evidence" value="ECO:0007669"/>
    <property type="project" value="TreeGrafter"/>
</dbReference>
<dbReference type="InterPro" id="IPR023267">
    <property type="entry name" value="RCMT"/>
</dbReference>